<sequence>MRIEQYFLMTDYLLWKVILNGDSPAPTRVIEGVVQPVAPTTAEQRLARNSELKAGGTLLMDLPDKHQLKFNIQKDAKTLMEAIEKRFGGNKETKKVQKTPLKQQYENFTGSSSESLDQIHDRLQKLISQLEILGESLSQEDINLKFLRSLPTEWRTHTLIWGNKIDLEEQSLDDLFNSLKIYEDEVQSSSSARTSTQNIAFVSSSNTDNTNKPVSAVASVSAVSAKIHVSALLNIDADDLDKMDFKWQMAMLTVKCYNCHRKGHFARECSYDWSFQAEEEPTNYALMAFTSLSSSSSDNEKAKQERDDLKLKLEKFQTSSKNLSQLLSSKTNDKTGLGYNTQVFTCFMFNCDEYCTFESDASLPPSSIYDRYNSGDGYHVVPPSYTGTFMPPKPDLVFHNAPNVDETVHTAFNVELSPTKPDKDLSTTHRPLAHIIEDWVSDSEDDSEAKIT</sequence>
<reference evidence="4" key="1">
    <citation type="journal article" date="2019" name="Sci. Rep.">
        <title>Draft genome of Tanacetum cinerariifolium, the natural source of mosquito coil.</title>
        <authorList>
            <person name="Yamashiro T."/>
            <person name="Shiraishi A."/>
            <person name="Satake H."/>
            <person name="Nakayama K."/>
        </authorList>
    </citation>
    <scope>NUCLEOTIDE SEQUENCE</scope>
</reference>
<dbReference type="EMBL" id="BKCJ010002222">
    <property type="protein sequence ID" value="GEU47105.1"/>
    <property type="molecule type" value="Genomic_DNA"/>
</dbReference>
<name>A0A6L2KGJ6_TANCI</name>
<keyword evidence="1" id="KW-0862">Zinc</keyword>
<dbReference type="Pfam" id="PF14223">
    <property type="entry name" value="Retrotran_gag_2"/>
    <property type="match status" value="1"/>
</dbReference>
<proteinExistence type="predicted"/>
<dbReference type="AlphaFoldDB" id="A0A6L2KGJ6"/>
<dbReference type="GO" id="GO:0003676">
    <property type="term" value="F:nucleic acid binding"/>
    <property type="evidence" value="ECO:0007669"/>
    <property type="project" value="InterPro"/>
</dbReference>
<organism evidence="4">
    <name type="scientific">Tanacetum cinerariifolium</name>
    <name type="common">Dalmatian daisy</name>
    <name type="synonym">Chrysanthemum cinerariifolium</name>
    <dbReference type="NCBI Taxonomy" id="118510"/>
    <lineage>
        <taxon>Eukaryota</taxon>
        <taxon>Viridiplantae</taxon>
        <taxon>Streptophyta</taxon>
        <taxon>Embryophyta</taxon>
        <taxon>Tracheophyta</taxon>
        <taxon>Spermatophyta</taxon>
        <taxon>Magnoliopsida</taxon>
        <taxon>eudicotyledons</taxon>
        <taxon>Gunneridae</taxon>
        <taxon>Pentapetalae</taxon>
        <taxon>asterids</taxon>
        <taxon>campanulids</taxon>
        <taxon>Asterales</taxon>
        <taxon>Asteraceae</taxon>
        <taxon>Asteroideae</taxon>
        <taxon>Anthemideae</taxon>
        <taxon>Anthemidinae</taxon>
        <taxon>Tanacetum</taxon>
    </lineage>
</organism>
<evidence type="ECO:0000259" key="3">
    <source>
        <dbReference type="PROSITE" id="PS50158"/>
    </source>
</evidence>
<dbReference type="Pfam" id="PF00098">
    <property type="entry name" value="zf-CCHC"/>
    <property type="match status" value="1"/>
</dbReference>
<evidence type="ECO:0000256" key="1">
    <source>
        <dbReference type="PROSITE-ProRule" id="PRU00047"/>
    </source>
</evidence>
<dbReference type="GO" id="GO:0008270">
    <property type="term" value="F:zinc ion binding"/>
    <property type="evidence" value="ECO:0007669"/>
    <property type="project" value="UniProtKB-KW"/>
</dbReference>
<keyword evidence="1" id="KW-0863">Zinc-finger</keyword>
<evidence type="ECO:0000313" key="4">
    <source>
        <dbReference type="EMBL" id="GEU47105.1"/>
    </source>
</evidence>
<feature type="coiled-coil region" evidence="2">
    <location>
        <begin position="292"/>
        <end position="319"/>
    </location>
</feature>
<keyword evidence="1" id="KW-0479">Metal-binding</keyword>
<gene>
    <name evidence="4" type="ORF">Tci_019083</name>
</gene>
<dbReference type="InterPro" id="IPR036875">
    <property type="entry name" value="Znf_CCHC_sf"/>
</dbReference>
<evidence type="ECO:0000256" key="2">
    <source>
        <dbReference type="SAM" id="Coils"/>
    </source>
</evidence>
<dbReference type="Gene3D" id="4.10.60.10">
    <property type="entry name" value="Zinc finger, CCHC-type"/>
    <property type="match status" value="1"/>
</dbReference>
<dbReference type="InterPro" id="IPR001878">
    <property type="entry name" value="Znf_CCHC"/>
</dbReference>
<protein>
    <recommendedName>
        <fullName evidence="3">CCHC-type domain-containing protein</fullName>
    </recommendedName>
</protein>
<keyword evidence="2" id="KW-0175">Coiled coil</keyword>
<dbReference type="SUPFAM" id="SSF57756">
    <property type="entry name" value="Retrovirus zinc finger-like domains"/>
    <property type="match status" value="1"/>
</dbReference>
<dbReference type="PROSITE" id="PS50158">
    <property type="entry name" value="ZF_CCHC"/>
    <property type="match status" value="1"/>
</dbReference>
<accession>A0A6L2KGJ6</accession>
<feature type="domain" description="CCHC-type" evidence="3">
    <location>
        <begin position="255"/>
        <end position="269"/>
    </location>
</feature>
<comment type="caution">
    <text evidence="4">The sequence shown here is derived from an EMBL/GenBank/DDBJ whole genome shotgun (WGS) entry which is preliminary data.</text>
</comment>